<keyword evidence="5" id="KW-1185">Reference proteome</keyword>
<dbReference type="EMBL" id="JBBPFD010000017">
    <property type="protein sequence ID" value="KAK7891639.1"/>
    <property type="molecule type" value="Genomic_DNA"/>
</dbReference>
<keyword evidence="2" id="KW-0963">Cytoplasm</keyword>
<gene>
    <name evidence="4" type="ORF">WMY93_023602</name>
</gene>
<evidence type="ECO:0000313" key="5">
    <source>
        <dbReference type="Proteomes" id="UP001460270"/>
    </source>
</evidence>
<evidence type="ECO:0000256" key="2">
    <source>
        <dbReference type="ARBA" id="ARBA00022490"/>
    </source>
</evidence>
<dbReference type="GO" id="GO:0005737">
    <property type="term" value="C:cytoplasm"/>
    <property type="evidence" value="ECO:0007669"/>
    <property type="project" value="UniProtKB-SubCell"/>
</dbReference>
<comment type="subcellular location">
    <subcellularLocation>
        <location evidence="1">Cytoplasm</location>
    </subcellularLocation>
</comment>
<accession>A0AAW0NH27</accession>
<comment type="caution">
    <text evidence="4">The sequence shown here is derived from an EMBL/GenBank/DDBJ whole genome shotgun (WGS) entry which is preliminary data.</text>
</comment>
<dbReference type="Proteomes" id="UP001460270">
    <property type="component" value="Unassembled WGS sequence"/>
</dbReference>
<proteinExistence type="predicted"/>
<sequence length="483" mass="53376">MLTAVRCVFTKLLSPLWRSVEADGGGAGLFSGAAVLEDIRHLRGSVVTQWCADYGMIDDAIYFTNAEVLGGMPLKQGDLVNCIAVRDGSQGGWKALRVEKSADAWEDGGKSSLESDTMQLRPLIGTITSYDGEGGYINQNTFFPRHSLSEGYEPMKGDWVQAKYVINPNQWTTQAQSVAPLRYSRLDKVQVTSVYGNSGVVEDTVFFSMDSLLLPANFQPAPGDFVNLVMVESTQSFYNWRALCIAPCEKSEKPSVKSFSEVDLAVLLENKGGLDVSTYGNFGELMMGEKREMVMWIQNKGLETQTLKCCEFANWDSERQFSLVNINGSKLVQQKPPSREADTAPPETAPKEISATKELEKENGEESQESVVGSRREERDVEIPPGQRISITVACHSKILGCCAEMLLLRFSTFTIGRRLDVTVGSEDVALLKPAVPYVPLERNPSSALIYDHVITVSAPKEPPKLTKRRLPSFLQTSRCLRL</sequence>
<dbReference type="PANTHER" id="PTHR45418:SF1">
    <property type="entry name" value="CANCER_TESTIS ANTIGEN 55"/>
    <property type="match status" value="1"/>
</dbReference>
<evidence type="ECO:0000313" key="4">
    <source>
        <dbReference type="EMBL" id="KAK7891639.1"/>
    </source>
</evidence>
<dbReference type="AlphaFoldDB" id="A0AAW0NH27"/>
<feature type="region of interest" description="Disordered" evidence="3">
    <location>
        <begin position="358"/>
        <end position="381"/>
    </location>
</feature>
<organism evidence="4 5">
    <name type="scientific">Mugilogobius chulae</name>
    <name type="common">yellowstripe goby</name>
    <dbReference type="NCBI Taxonomy" id="88201"/>
    <lineage>
        <taxon>Eukaryota</taxon>
        <taxon>Metazoa</taxon>
        <taxon>Chordata</taxon>
        <taxon>Craniata</taxon>
        <taxon>Vertebrata</taxon>
        <taxon>Euteleostomi</taxon>
        <taxon>Actinopterygii</taxon>
        <taxon>Neopterygii</taxon>
        <taxon>Teleostei</taxon>
        <taxon>Neoteleostei</taxon>
        <taxon>Acanthomorphata</taxon>
        <taxon>Gobiaria</taxon>
        <taxon>Gobiiformes</taxon>
        <taxon>Gobioidei</taxon>
        <taxon>Gobiidae</taxon>
        <taxon>Gobionellinae</taxon>
        <taxon>Mugilogobius</taxon>
    </lineage>
</organism>
<reference evidence="5" key="1">
    <citation type="submission" date="2024-04" db="EMBL/GenBank/DDBJ databases">
        <title>Salinicola lusitanus LLJ914,a marine bacterium isolated from the Okinawa Trough.</title>
        <authorList>
            <person name="Li J."/>
        </authorList>
    </citation>
    <scope>NUCLEOTIDE SEQUENCE [LARGE SCALE GENOMIC DNA]</scope>
</reference>
<name>A0AAW0NH27_9GOBI</name>
<evidence type="ECO:0000256" key="1">
    <source>
        <dbReference type="ARBA" id="ARBA00004496"/>
    </source>
</evidence>
<dbReference type="PANTHER" id="PTHR45418">
    <property type="entry name" value="CANCER/TESTIS ANTIGEN 55"/>
    <property type="match status" value="1"/>
</dbReference>
<protein>
    <submittedName>
        <fullName evidence="4">Uncharacterized protein</fullName>
    </submittedName>
</protein>
<evidence type="ECO:0000256" key="3">
    <source>
        <dbReference type="SAM" id="MobiDB-lite"/>
    </source>
</evidence>